<evidence type="ECO:0000256" key="4">
    <source>
        <dbReference type="ARBA" id="ARBA00022705"/>
    </source>
</evidence>
<evidence type="ECO:0000256" key="3">
    <source>
        <dbReference type="ARBA" id="ARBA00022457"/>
    </source>
</evidence>
<evidence type="ECO:0000256" key="12">
    <source>
        <dbReference type="ARBA" id="ARBA00038905"/>
    </source>
</evidence>
<dbReference type="Proteomes" id="UP000035068">
    <property type="component" value="Unassembled WGS sequence"/>
</dbReference>
<evidence type="ECO:0000313" key="19">
    <source>
        <dbReference type="EMBL" id="KIH77261.1"/>
    </source>
</evidence>
<sequence length="135" mass="15456">MNKKIDVACAIIEKDGMVLAAQRSESMSLPLKWEFPGGKIEPREDARDCLERELMEELGVGIHIHAALSPSSWRYPDFAITLHPFVCTLKPGTIHLVEHKAIRWIRPEEMGRLDWAEADGPVLENYFRYLGQRVD</sequence>
<dbReference type="Gene3D" id="3.90.79.10">
    <property type="entry name" value="Nucleoside Triphosphate Pyrophosphohydrolase"/>
    <property type="match status" value="1"/>
</dbReference>
<dbReference type="AlphaFoldDB" id="A0A0C2HJM5"/>
<dbReference type="Pfam" id="PF00293">
    <property type="entry name" value="NUDIX"/>
    <property type="match status" value="1"/>
</dbReference>
<evidence type="ECO:0000256" key="8">
    <source>
        <dbReference type="ARBA" id="ARBA00022842"/>
    </source>
</evidence>
<dbReference type="GO" id="GO:0044716">
    <property type="term" value="F:8-oxo-GDP phosphatase activity"/>
    <property type="evidence" value="ECO:0007669"/>
    <property type="project" value="TreeGrafter"/>
</dbReference>
<dbReference type="SUPFAM" id="SSF55811">
    <property type="entry name" value="Nudix"/>
    <property type="match status" value="1"/>
</dbReference>
<reference evidence="19 20" key="1">
    <citation type="submission" date="2014-12" db="EMBL/GenBank/DDBJ databases">
        <title>Genomes of Geoalkalibacter ferrihydriticus and Geoalkalibacter subterraneus, two haloalkaliphilic metal-reducing members of the Geobacteraceae.</title>
        <authorList>
            <person name="Badalamenti J.P."/>
            <person name="Torres C.I."/>
            <person name="Krajmalnik-Brown R."/>
            <person name="Bond D.R."/>
        </authorList>
    </citation>
    <scope>NUCLEOTIDE SEQUENCE [LARGE SCALE GENOMIC DNA]</scope>
    <source>
        <strain evidence="19 20">DSM 17813</strain>
    </source>
</reference>
<evidence type="ECO:0000256" key="9">
    <source>
        <dbReference type="ARBA" id="ARBA00023204"/>
    </source>
</evidence>
<evidence type="ECO:0000256" key="1">
    <source>
        <dbReference type="ARBA" id="ARBA00001946"/>
    </source>
</evidence>
<dbReference type="PRINTS" id="PR00502">
    <property type="entry name" value="NUDIXFAMILY"/>
</dbReference>
<keyword evidence="9" id="KW-0234">DNA repair</keyword>
<dbReference type="GO" id="GO:0006260">
    <property type="term" value="P:DNA replication"/>
    <property type="evidence" value="ECO:0007669"/>
    <property type="project" value="UniProtKB-KW"/>
</dbReference>
<gene>
    <name evidence="19" type="ORF">GFER_00375</name>
</gene>
<keyword evidence="5" id="KW-0479">Metal-binding</keyword>
<dbReference type="InterPro" id="IPR020084">
    <property type="entry name" value="NUDIX_hydrolase_CS"/>
</dbReference>
<dbReference type="CDD" id="cd03425">
    <property type="entry name" value="NUDIX_MutT_NudA_like"/>
    <property type="match status" value="1"/>
</dbReference>
<dbReference type="GO" id="GO:0046872">
    <property type="term" value="F:metal ion binding"/>
    <property type="evidence" value="ECO:0007669"/>
    <property type="project" value="UniProtKB-KW"/>
</dbReference>
<evidence type="ECO:0000256" key="6">
    <source>
        <dbReference type="ARBA" id="ARBA00022763"/>
    </source>
</evidence>
<dbReference type="PROSITE" id="PS51462">
    <property type="entry name" value="NUDIX"/>
    <property type="match status" value="1"/>
</dbReference>
<keyword evidence="8" id="KW-0460">Magnesium</keyword>
<evidence type="ECO:0000256" key="14">
    <source>
        <dbReference type="ARBA" id="ARBA00041592"/>
    </source>
</evidence>
<dbReference type="GO" id="GO:0008413">
    <property type="term" value="F:8-oxo-7,8-dihydroguanosine triphosphate pyrophosphatase activity"/>
    <property type="evidence" value="ECO:0007669"/>
    <property type="project" value="TreeGrafter"/>
</dbReference>
<comment type="caution">
    <text evidence="19">The sequence shown here is derived from an EMBL/GenBank/DDBJ whole genome shotgun (WGS) entry which is preliminary data.</text>
</comment>
<dbReference type="InterPro" id="IPR047127">
    <property type="entry name" value="MutT-like"/>
</dbReference>
<keyword evidence="7 17" id="KW-0378">Hydrolase</keyword>
<accession>A0A0C2HJM5</accession>
<comment type="catalytic activity">
    <reaction evidence="10">
        <text>8-oxo-dGTP + H2O = 8-oxo-dGMP + diphosphate + H(+)</text>
        <dbReference type="Rhea" id="RHEA:31575"/>
        <dbReference type="ChEBI" id="CHEBI:15377"/>
        <dbReference type="ChEBI" id="CHEBI:15378"/>
        <dbReference type="ChEBI" id="CHEBI:33019"/>
        <dbReference type="ChEBI" id="CHEBI:63224"/>
        <dbReference type="ChEBI" id="CHEBI:77896"/>
        <dbReference type="EC" id="3.6.1.55"/>
    </reaction>
</comment>
<dbReference type="RefSeq" id="WP_040095059.1">
    <property type="nucleotide sequence ID" value="NZ_JWJD01000001.1"/>
</dbReference>
<feature type="domain" description="Nudix hydrolase" evidence="18">
    <location>
        <begin position="2"/>
        <end position="127"/>
    </location>
</feature>
<dbReference type="PROSITE" id="PS00893">
    <property type="entry name" value="NUDIX_BOX"/>
    <property type="match status" value="1"/>
</dbReference>
<evidence type="ECO:0000256" key="13">
    <source>
        <dbReference type="ARBA" id="ARBA00040794"/>
    </source>
</evidence>
<organism evidence="19 20">
    <name type="scientific">Geoalkalibacter ferrihydriticus DSM 17813</name>
    <dbReference type="NCBI Taxonomy" id="1121915"/>
    <lineage>
        <taxon>Bacteria</taxon>
        <taxon>Pseudomonadati</taxon>
        <taxon>Thermodesulfobacteriota</taxon>
        <taxon>Desulfuromonadia</taxon>
        <taxon>Desulfuromonadales</taxon>
        <taxon>Geoalkalibacteraceae</taxon>
        <taxon>Geoalkalibacter</taxon>
    </lineage>
</organism>
<name>A0A0C2HJM5_9BACT</name>
<evidence type="ECO:0000256" key="15">
    <source>
        <dbReference type="ARBA" id="ARBA00041979"/>
    </source>
</evidence>
<protein>
    <recommendedName>
        <fullName evidence="13">8-oxo-dGTP diphosphatase</fullName>
        <ecNumber evidence="12">3.6.1.55</ecNumber>
    </recommendedName>
    <alternativeName>
        <fullName evidence="16">7,8-dihydro-8-oxoguanine-triphosphatase</fullName>
    </alternativeName>
    <alternativeName>
        <fullName evidence="15">Mutator protein MutT</fullName>
    </alternativeName>
    <alternativeName>
        <fullName evidence="14">dGTP pyrophosphohydrolase</fullName>
    </alternativeName>
</protein>
<dbReference type="GO" id="GO:0006281">
    <property type="term" value="P:DNA repair"/>
    <property type="evidence" value="ECO:0007669"/>
    <property type="project" value="UniProtKB-KW"/>
</dbReference>
<dbReference type="GO" id="GO:0035539">
    <property type="term" value="F:8-oxo-7,8-dihydrodeoxyguanosine triphosphate pyrophosphatase activity"/>
    <property type="evidence" value="ECO:0007669"/>
    <property type="project" value="UniProtKB-EC"/>
</dbReference>
<keyword evidence="6" id="KW-0227">DNA damage</keyword>
<keyword evidence="4" id="KW-0235">DNA replication</keyword>
<keyword evidence="20" id="KW-1185">Reference proteome</keyword>
<evidence type="ECO:0000256" key="16">
    <source>
        <dbReference type="ARBA" id="ARBA00042798"/>
    </source>
</evidence>
<keyword evidence="3" id="KW-0515">Mutator protein</keyword>
<dbReference type="PANTHER" id="PTHR47707:SF1">
    <property type="entry name" value="NUDIX HYDROLASE FAMILY PROTEIN"/>
    <property type="match status" value="1"/>
</dbReference>
<dbReference type="GO" id="GO:0044715">
    <property type="term" value="F:8-oxo-dGDP phosphatase activity"/>
    <property type="evidence" value="ECO:0007669"/>
    <property type="project" value="TreeGrafter"/>
</dbReference>
<evidence type="ECO:0000256" key="2">
    <source>
        <dbReference type="ARBA" id="ARBA00005582"/>
    </source>
</evidence>
<dbReference type="EMBL" id="JWJD01000001">
    <property type="protein sequence ID" value="KIH77261.1"/>
    <property type="molecule type" value="Genomic_DNA"/>
</dbReference>
<comment type="similarity">
    <text evidence="2 17">Belongs to the Nudix hydrolase family.</text>
</comment>
<dbReference type="PANTHER" id="PTHR47707">
    <property type="entry name" value="8-OXO-DGTP DIPHOSPHATASE"/>
    <property type="match status" value="1"/>
</dbReference>
<evidence type="ECO:0000313" key="20">
    <source>
        <dbReference type="Proteomes" id="UP000035068"/>
    </source>
</evidence>
<evidence type="ECO:0000256" key="7">
    <source>
        <dbReference type="ARBA" id="ARBA00022801"/>
    </source>
</evidence>
<evidence type="ECO:0000259" key="18">
    <source>
        <dbReference type="PROSITE" id="PS51462"/>
    </source>
</evidence>
<evidence type="ECO:0000256" key="17">
    <source>
        <dbReference type="RuleBase" id="RU003476"/>
    </source>
</evidence>
<evidence type="ECO:0000256" key="5">
    <source>
        <dbReference type="ARBA" id="ARBA00022723"/>
    </source>
</evidence>
<dbReference type="InterPro" id="IPR015797">
    <property type="entry name" value="NUDIX_hydrolase-like_dom_sf"/>
</dbReference>
<comment type="cofactor">
    <cofactor evidence="1">
        <name>Mg(2+)</name>
        <dbReference type="ChEBI" id="CHEBI:18420"/>
    </cofactor>
</comment>
<evidence type="ECO:0000256" key="11">
    <source>
        <dbReference type="ARBA" id="ARBA00036904"/>
    </source>
</evidence>
<comment type="catalytic activity">
    <reaction evidence="11">
        <text>8-oxo-GTP + H2O = 8-oxo-GMP + diphosphate + H(+)</text>
        <dbReference type="Rhea" id="RHEA:67616"/>
        <dbReference type="ChEBI" id="CHEBI:15377"/>
        <dbReference type="ChEBI" id="CHEBI:15378"/>
        <dbReference type="ChEBI" id="CHEBI:33019"/>
        <dbReference type="ChEBI" id="CHEBI:143553"/>
        <dbReference type="ChEBI" id="CHEBI:145694"/>
    </reaction>
</comment>
<dbReference type="InterPro" id="IPR020476">
    <property type="entry name" value="Nudix_hydrolase"/>
</dbReference>
<proteinExistence type="inferred from homology"/>
<dbReference type="EC" id="3.6.1.55" evidence="12"/>
<dbReference type="InterPro" id="IPR000086">
    <property type="entry name" value="NUDIX_hydrolase_dom"/>
</dbReference>
<evidence type="ECO:0000256" key="10">
    <source>
        <dbReference type="ARBA" id="ARBA00035861"/>
    </source>
</evidence>